<protein>
    <submittedName>
        <fullName evidence="13">TonB-dependent receptor</fullName>
    </submittedName>
</protein>
<evidence type="ECO:0000256" key="3">
    <source>
        <dbReference type="ARBA" id="ARBA00022496"/>
    </source>
</evidence>
<dbReference type="InterPro" id="IPR012910">
    <property type="entry name" value="Plug_dom"/>
</dbReference>
<dbReference type="Gene3D" id="2.40.170.20">
    <property type="entry name" value="TonB-dependent receptor, beta-barrel domain"/>
    <property type="match status" value="1"/>
</dbReference>
<dbReference type="Pfam" id="PF00593">
    <property type="entry name" value="TonB_dep_Rec_b-barrel"/>
    <property type="match status" value="1"/>
</dbReference>
<dbReference type="PANTHER" id="PTHR32552">
    <property type="entry name" value="FERRICHROME IRON RECEPTOR-RELATED"/>
    <property type="match status" value="1"/>
</dbReference>
<dbReference type="GO" id="GO:0006826">
    <property type="term" value="P:iron ion transport"/>
    <property type="evidence" value="ECO:0007669"/>
    <property type="project" value="UniProtKB-KW"/>
</dbReference>
<dbReference type="AlphaFoldDB" id="A0A1W1E7T7"/>
<keyword evidence="5" id="KW-0732">Signal</keyword>
<evidence type="ECO:0000259" key="11">
    <source>
        <dbReference type="Pfam" id="PF00593"/>
    </source>
</evidence>
<dbReference type="PROSITE" id="PS52016">
    <property type="entry name" value="TONB_DEPENDENT_REC_3"/>
    <property type="match status" value="1"/>
</dbReference>
<dbReference type="InterPro" id="IPR000531">
    <property type="entry name" value="Beta-barrel_TonB"/>
</dbReference>
<dbReference type="SUPFAM" id="SSF56935">
    <property type="entry name" value="Porins"/>
    <property type="match status" value="1"/>
</dbReference>
<keyword evidence="8" id="KW-0798">TonB box</keyword>
<feature type="domain" description="TonB-dependent receptor plug" evidence="12">
    <location>
        <begin position="42"/>
        <end position="149"/>
    </location>
</feature>
<evidence type="ECO:0000256" key="7">
    <source>
        <dbReference type="ARBA" id="ARBA00023065"/>
    </source>
</evidence>
<keyword evidence="4" id="KW-0812">Transmembrane</keyword>
<dbReference type="PROSITE" id="PS01156">
    <property type="entry name" value="TONB_DEPENDENT_REC_2"/>
    <property type="match status" value="1"/>
</dbReference>
<evidence type="ECO:0000256" key="2">
    <source>
        <dbReference type="ARBA" id="ARBA00022448"/>
    </source>
</evidence>
<evidence type="ECO:0000259" key="12">
    <source>
        <dbReference type="Pfam" id="PF07715"/>
    </source>
</evidence>
<name>A0A1W1E7T7_9ZZZZ</name>
<comment type="subcellular location">
    <subcellularLocation>
        <location evidence="1">Cell outer membrane</location>
        <topology evidence="1">Multi-pass membrane protein</topology>
    </subcellularLocation>
</comment>
<reference evidence="13" key="1">
    <citation type="submission" date="2016-10" db="EMBL/GenBank/DDBJ databases">
        <authorList>
            <person name="de Groot N.N."/>
        </authorList>
    </citation>
    <scope>NUCLEOTIDE SEQUENCE</scope>
</reference>
<gene>
    <name evidence="13" type="ORF">MNB_SV-4-1160</name>
</gene>
<dbReference type="CDD" id="cd01347">
    <property type="entry name" value="ligand_gated_channel"/>
    <property type="match status" value="1"/>
</dbReference>
<keyword evidence="9" id="KW-0472">Membrane</keyword>
<dbReference type="InterPro" id="IPR039426">
    <property type="entry name" value="TonB-dep_rcpt-like"/>
</dbReference>
<dbReference type="EMBL" id="FPIB01000007">
    <property type="protein sequence ID" value="SFV89980.1"/>
    <property type="molecule type" value="Genomic_DNA"/>
</dbReference>
<evidence type="ECO:0000256" key="6">
    <source>
        <dbReference type="ARBA" id="ARBA00023004"/>
    </source>
</evidence>
<evidence type="ECO:0000256" key="10">
    <source>
        <dbReference type="ARBA" id="ARBA00023237"/>
    </source>
</evidence>
<dbReference type="PANTHER" id="PTHR32552:SF81">
    <property type="entry name" value="TONB-DEPENDENT OUTER MEMBRANE RECEPTOR"/>
    <property type="match status" value="1"/>
</dbReference>
<keyword evidence="3" id="KW-0410">Iron transport</keyword>
<proteinExistence type="predicted"/>
<keyword evidence="13" id="KW-0675">Receptor</keyword>
<evidence type="ECO:0000313" key="13">
    <source>
        <dbReference type="EMBL" id="SFV89980.1"/>
    </source>
</evidence>
<organism evidence="13">
    <name type="scientific">hydrothermal vent metagenome</name>
    <dbReference type="NCBI Taxonomy" id="652676"/>
    <lineage>
        <taxon>unclassified sequences</taxon>
        <taxon>metagenomes</taxon>
        <taxon>ecological metagenomes</taxon>
    </lineage>
</organism>
<keyword evidence="6" id="KW-0408">Iron</keyword>
<accession>A0A1W1E7T7</accession>
<evidence type="ECO:0000256" key="4">
    <source>
        <dbReference type="ARBA" id="ARBA00022692"/>
    </source>
</evidence>
<keyword evidence="2" id="KW-0813">Transport</keyword>
<feature type="domain" description="TonB-dependent receptor-like beta-barrel" evidence="11">
    <location>
        <begin position="240"/>
        <end position="644"/>
    </location>
</feature>
<keyword evidence="7" id="KW-0406">Ion transport</keyword>
<dbReference type="InterPro" id="IPR036942">
    <property type="entry name" value="Beta-barrel_TonB_sf"/>
</dbReference>
<evidence type="ECO:0000256" key="8">
    <source>
        <dbReference type="ARBA" id="ARBA00023077"/>
    </source>
</evidence>
<keyword evidence="10" id="KW-0998">Cell outer membrane</keyword>
<dbReference type="GO" id="GO:0009279">
    <property type="term" value="C:cell outer membrane"/>
    <property type="evidence" value="ECO:0007669"/>
    <property type="project" value="UniProtKB-SubCell"/>
</dbReference>
<sequence>MNYRLLPLSFAAVAALGIQTVAAEEISLDPIVVNADFRAKKLSQTTGSVSVLNEAQLADKTQLSLPEVIGTLPNVNFTAGASKAKYIQIRGIGERSQFETPINPSVGLIIDGIDFSHLGLGATLFDVKQIEVLRGPQGTTFGANGMAGVVTLQSNAPTKETQGHIEAGVGNYNSYTLGAAVGGTLINDRLLGRISIFQNSSDGYMKNSYLGRKDTNNIDELTIKTQLRWLVSDRHTIDLNYIHADIDNGYDAFSLENTRTTQSDQPGEDSQKTDAVALKSTYDFDTMRMVTALTHSSTGSLYSYDEDWSYVGAFSDDLWPYRGFDSYDRDKTQTDFDMRLMSNKAGRIFAATTDWTVGIYGKKYDEDLQRYHPTDYGAQEHFNSSYTSKNAALYGQLDMHMNTQTTMIAGLRVEKWDMSYDDSNSVVIDNDETMVGGKVGVTYDRTDTEHYYAVLSRGYKPGGVNAGTTLPESQKRFETETLWNLDVGQNASFFNDALITRVNLFYGKRKDMQVKLYQEDEHSFTDYLSNAAKASYYGLEAQADYYPTEALHLFAQLGLLHAEFDEYTADLTGRAPAQSPKYQYNLGFDYTFLENWIFRSNVEGRGSYYFSNTHDQKSEAYALVNCSLNYVHGSWTATLWGRNLTDETYESRGFYFGNNPANGYESELYTQKGDPRTFGFTLSYDF</sequence>
<dbReference type="InterPro" id="IPR010917">
    <property type="entry name" value="TonB_rcpt_CS"/>
</dbReference>
<evidence type="ECO:0000256" key="9">
    <source>
        <dbReference type="ARBA" id="ARBA00023136"/>
    </source>
</evidence>
<evidence type="ECO:0000256" key="5">
    <source>
        <dbReference type="ARBA" id="ARBA00022729"/>
    </source>
</evidence>
<dbReference type="Pfam" id="PF07715">
    <property type="entry name" value="Plug"/>
    <property type="match status" value="1"/>
</dbReference>
<evidence type="ECO:0000256" key="1">
    <source>
        <dbReference type="ARBA" id="ARBA00004571"/>
    </source>
</evidence>